<dbReference type="Proteomes" id="UP000053617">
    <property type="component" value="Unassembled WGS sequence"/>
</dbReference>
<dbReference type="STRING" id="1442369.A0A0D2FR27"/>
<dbReference type="InterPro" id="IPR036388">
    <property type="entry name" value="WH-like_DNA-bd_sf"/>
</dbReference>
<dbReference type="SUPFAM" id="SSF46785">
    <property type="entry name" value="Winged helix' DNA-binding domain"/>
    <property type="match status" value="2"/>
</dbReference>
<dbReference type="PANTHER" id="PTHR13149:SF0">
    <property type="entry name" value="VACUOLAR PROTEIN-SORTING-ASSOCIATED PROTEIN 25"/>
    <property type="match status" value="1"/>
</dbReference>
<evidence type="ECO:0000256" key="4">
    <source>
        <dbReference type="ARBA" id="ARBA00022448"/>
    </source>
</evidence>
<dbReference type="InterPro" id="IPR014041">
    <property type="entry name" value="ESCRT-II_cplx_Vps25-sub_N"/>
</dbReference>
<evidence type="ECO:0000256" key="3">
    <source>
        <dbReference type="ARBA" id="ARBA00017934"/>
    </source>
</evidence>
<evidence type="ECO:0000256" key="2">
    <source>
        <dbReference type="ARBA" id="ARBA00009674"/>
    </source>
</evidence>
<gene>
    <name evidence="8" type="ORF">Z518_05522</name>
</gene>
<dbReference type="GO" id="GO:0043328">
    <property type="term" value="P:protein transport to vacuole involved in ubiquitin-dependent protein catabolic process via the multivesicular body sorting pathway"/>
    <property type="evidence" value="ECO:0007669"/>
    <property type="project" value="TreeGrafter"/>
</dbReference>
<dbReference type="GO" id="GO:0000814">
    <property type="term" value="C:ESCRT II complex"/>
    <property type="evidence" value="ECO:0007669"/>
    <property type="project" value="InterPro"/>
</dbReference>
<dbReference type="OrthoDB" id="245150at2759"/>
<evidence type="ECO:0000256" key="6">
    <source>
        <dbReference type="ARBA" id="ARBA00022927"/>
    </source>
</evidence>
<sequence>MAFVGRQQENPSEFVFPTSYNFPPFFSFQPTALTRQAQLRKWSVFLQRYCRHHRIFRITIIEALDTPLFHNTTLKKRLSLEDAKAVIDYMASKDGDERAEWIGPDRSAAWIWWRKPEEWATMIAAWVDDTGQKGTVLTLYELVQGEATEKQEFYGMDMEVLQKSLNTLARKGKAQVFGTDDQQGVKFF</sequence>
<proteinExistence type="inferred from homology"/>
<reference evidence="8 9" key="1">
    <citation type="submission" date="2015-01" db="EMBL/GenBank/DDBJ databases">
        <title>The Genome Sequence of Rhinocladiella mackenzie CBS 650.93.</title>
        <authorList>
            <consortium name="The Broad Institute Genomics Platform"/>
            <person name="Cuomo C."/>
            <person name="de Hoog S."/>
            <person name="Gorbushina A."/>
            <person name="Stielow B."/>
            <person name="Teixiera M."/>
            <person name="Abouelleil A."/>
            <person name="Chapman S.B."/>
            <person name="Priest M."/>
            <person name="Young S.K."/>
            <person name="Wortman J."/>
            <person name="Nusbaum C."/>
            <person name="Birren B."/>
        </authorList>
    </citation>
    <scope>NUCLEOTIDE SEQUENCE [LARGE SCALE GENOMIC DNA]</scope>
    <source>
        <strain evidence="8 9">CBS 650.93</strain>
    </source>
</reference>
<comment type="similarity">
    <text evidence="2">Belongs to the VPS25 family.</text>
</comment>
<comment type="subcellular location">
    <subcellularLocation>
        <location evidence="1">Cytoplasm</location>
    </subcellularLocation>
</comment>
<dbReference type="GO" id="GO:0005198">
    <property type="term" value="F:structural molecule activity"/>
    <property type="evidence" value="ECO:0007669"/>
    <property type="project" value="TreeGrafter"/>
</dbReference>
<dbReference type="PANTHER" id="PTHR13149">
    <property type="entry name" value="VACUOLAR PROTEIN SORTING-ASSOCIATED PROTEIN VPS25"/>
    <property type="match status" value="1"/>
</dbReference>
<evidence type="ECO:0000313" key="9">
    <source>
        <dbReference type="Proteomes" id="UP000053617"/>
    </source>
</evidence>
<dbReference type="GO" id="GO:0016236">
    <property type="term" value="P:macroautophagy"/>
    <property type="evidence" value="ECO:0007669"/>
    <property type="project" value="UniProtKB-ARBA"/>
</dbReference>
<dbReference type="HOGENOM" id="CLU_087657_0_1_1"/>
<organism evidence="8 9">
    <name type="scientific">Rhinocladiella mackenziei CBS 650.93</name>
    <dbReference type="NCBI Taxonomy" id="1442369"/>
    <lineage>
        <taxon>Eukaryota</taxon>
        <taxon>Fungi</taxon>
        <taxon>Dikarya</taxon>
        <taxon>Ascomycota</taxon>
        <taxon>Pezizomycotina</taxon>
        <taxon>Eurotiomycetes</taxon>
        <taxon>Chaetothyriomycetidae</taxon>
        <taxon>Chaetothyriales</taxon>
        <taxon>Herpotrichiellaceae</taxon>
        <taxon>Rhinocladiella</taxon>
    </lineage>
</organism>
<evidence type="ECO:0000256" key="5">
    <source>
        <dbReference type="ARBA" id="ARBA00022490"/>
    </source>
</evidence>
<dbReference type="VEuPathDB" id="FungiDB:Z518_05522"/>
<dbReference type="GO" id="GO:0042803">
    <property type="term" value="F:protein homodimerization activity"/>
    <property type="evidence" value="ECO:0007669"/>
    <property type="project" value="TreeGrafter"/>
</dbReference>
<keyword evidence="9" id="KW-1185">Reference proteome</keyword>
<name>A0A0D2FR27_9EURO</name>
<dbReference type="InterPro" id="IPR036390">
    <property type="entry name" value="WH_DNA-bd_sf"/>
</dbReference>
<dbReference type="Gene3D" id="1.10.10.570">
    <property type="entry name" value="Winged helix' DNA-binding domain. Chain C. Domain 1"/>
    <property type="match status" value="1"/>
</dbReference>
<dbReference type="FunFam" id="1.10.10.570:FF:000003">
    <property type="entry name" value="Vacuolar protein-sorting-associated protein 25"/>
    <property type="match status" value="1"/>
</dbReference>
<dbReference type="InterPro" id="IPR008570">
    <property type="entry name" value="ESCRT-II_cplx_Vps25-sub"/>
</dbReference>
<dbReference type="Gene3D" id="1.10.10.10">
    <property type="entry name" value="Winged helix-like DNA-binding domain superfamily/Winged helix DNA-binding domain"/>
    <property type="match status" value="1"/>
</dbReference>
<dbReference type="FunFam" id="1.10.10.10:FF:000141">
    <property type="entry name" value="vacuolar protein-sorting-associated protein 25"/>
    <property type="match status" value="1"/>
</dbReference>
<accession>A0A0D2FR27</accession>
<evidence type="ECO:0000256" key="1">
    <source>
        <dbReference type="ARBA" id="ARBA00004496"/>
    </source>
</evidence>
<keyword evidence="5" id="KW-0963">Cytoplasm</keyword>
<evidence type="ECO:0000256" key="7">
    <source>
        <dbReference type="ARBA" id="ARBA00030094"/>
    </source>
</evidence>
<keyword evidence="6" id="KW-0653">Protein transport</keyword>
<dbReference type="RefSeq" id="XP_013271788.1">
    <property type="nucleotide sequence ID" value="XM_013416334.1"/>
</dbReference>
<dbReference type="GeneID" id="25293593"/>
<dbReference type="EMBL" id="KN847478">
    <property type="protein sequence ID" value="KIX04652.1"/>
    <property type="molecule type" value="Genomic_DNA"/>
</dbReference>
<protein>
    <recommendedName>
        <fullName evidence="3">Vacuolar protein-sorting-associated protein 25</fullName>
    </recommendedName>
    <alternativeName>
        <fullName evidence="7">ESCRT-II complex subunit VPS25</fullName>
    </alternativeName>
</protein>
<keyword evidence="4" id="KW-0813">Transport</keyword>
<dbReference type="Pfam" id="PF05871">
    <property type="entry name" value="ESCRT-II"/>
    <property type="match status" value="1"/>
</dbReference>
<dbReference type="AlphaFoldDB" id="A0A0D2FR27"/>
<evidence type="ECO:0000313" key="8">
    <source>
        <dbReference type="EMBL" id="KIX04652.1"/>
    </source>
</evidence>